<protein>
    <submittedName>
        <fullName evidence="11">Cysteine desulfurase</fullName>
    </submittedName>
</protein>
<comment type="similarity">
    <text evidence="2">Belongs to the class-V pyridoxal-phosphate-dependent aminotransferase family. NifS/IscS subfamily.</text>
</comment>
<evidence type="ECO:0000256" key="2">
    <source>
        <dbReference type="ARBA" id="ARBA00006490"/>
    </source>
</evidence>
<gene>
    <name evidence="11" type="ORF">D3230_01435</name>
</gene>
<proteinExistence type="inferred from homology"/>
<evidence type="ECO:0000256" key="1">
    <source>
        <dbReference type="ARBA" id="ARBA00001933"/>
    </source>
</evidence>
<dbReference type="Pfam" id="PF00266">
    <property type="entry name" value="Aminotran_5"/>
    <property type="match status" value="1"/>
</dbReference>
<dbReference type="Gene3D" id="3.90.1150.10">
    <property type="entry name" value="Aspartate Aminotransferase, domain 1"/>
    <property type="match status" value="1"/>
</dbReference>
<dbReference type="SUPFAM" id="SSF53383">
    <property type="entry name" value="PLP-dependent transferases"/>
    <property type="match status" value="1"/>
</dbReference>
<keyword evidence="7" id="KW-0411">Iron-sulfur</keyword>
<comment type="cofactor">
    <cofactor evidence="1">
        <name>pyridoxal 5'-phosphate</name>
        <dbReference type="ChEBI" id="CHEBI:597326"/>
    </cofactor>
</comment>
<dbReference type="InterPro" id="IPR015422">
    <property type="entry name" value="PyrdxlP-dep_Trfase_small"/>
</dbReference>
<keyword evidence="4" id="KW-0479">Metal-binding</keyword>
<evidence type="ECO:0000313" key="11">
    <source>
        <dbReference type="EMBL" id="MBL3677969.1"/>
    </source>
</evidence>
<dbReference type="InterPro" id="IPR015424">
    <property type="entry name" value="PyrdxlP-dep_Trfase"/>
</dbReference>
<comment type="caution">
    <text evidence="11">The sequence shown here is derived from an EMBL/GenBank/DDBJ whole genome shotgun (WGS) entry which is preliminary data.</text>
</comment>
<evidence type="ECO:0000256" key="8">
    <source>
        <dbReference type="ARBA" id="ARBA00050776"/>
    </source>
</evidence>
<dbReference type="InterPro" id="IPR015421">
    <property type="entry name" value="PyrdxlP-dep_Trfase_major"/>
</dbReference>
<evidence type="ECO:0000313" key="12">
    <source>
        <dbReference type="Proteomes" id="UP001645859"/>
    </source>
</evidence>
<sequence>MPRRGRRSASACSSCSRSLASPIPGSSRLADGSRTCSTRRDPVTEPRAYLDHAATSPMSAEVAAAYLEALQVVGNPASTHGHGQRASETLEEARAEIAAALGCDHAELILTAGGTESVNLGIKGLYWARRRAGAGPVILVAEGEHHATVEAAEWLRDTQGARLVWLPIDGAGRLTPDTLRSAIAAAGPDQVALLSFLWVNNEVGTIQPVAELCGIAADAGIPSHVDAVAALGQVPVDFARSGAAVLSVSAHKIGGPVGVGALVLGRRTTVDPILHGGTQQRGRSGTQDVAGAVAFAAAMRRAVGSDRHPTTAHTAAVTTLRDTLIAGIRSIDPEAVLRGPAPGPERAPGNAHFTFPGCQGDSLVFLLDAAGVSVSVGSACQAGVAETSHVLRAMGLPEDDAAGALRFTLSADTRAEEIERLLAALPDAIARARSAGLA</sequence>
<evidence type="ECO:0000256" key="9">
    <source>
        <dbReference type="SAM" id="MobiDB-lite"/>
    </source>
</evidence>
<evidence type="ECO:0000256" key="6">
    <source>
        <dbReference type="ARBA" id="ARBA00023004"/>
    </source>
</evidence>
<dbReference type="InterPro" id="IPR000192">
    <property type="entry name" value="Aminotrans_V_dom"/>
</dbReference>
<feature type="region of interest" description="Disordered" evidence="9">
    <location>
        <begin position="1"/>
        <end position="43"/>
    </location>
</feature>
<name>A0ABS1SEP6_9MICO</name>
<keyword evidence="12" id="KW-1185">Reference proteome</keyword>
<dbReference type="Proteomes" id="UP001645859">
    <property type="component" value="Unassembled WGS sequence"/>
</dbReference>
<feature type="domain" description="Aminotransferase class V" evidence="10">
    <location>
        <begin position="49"/>
        <end position="421"/>
    </location>
</feature>
<comment type="catalytic activity">
    <reaction evidence="8">
        <text>(sulfur carrier)-H + L-cysteine = (sulfur carrier)-SH + L-alanine</text>
        <dbReference type="Rhea" id="RHEA:43892"/>
        <dbReference type="Rhea" id="RHEA-COMP:14737"/>
        <dbReference type="Rhea" id="RHEA-COMP:14739"/>
        <dbReference type="ChEBI" id="CHEBI:29917"/>
        <dbReference type="ChEBI" id="CHEBI:35235"/>
        <dbReference type="ChEBI" id="CHEBI:57972"/>
        <dbReference type="ChEBI" id="CHEBI:64428"/>
        <dbReference type="EC" id="2.8.1.7"/>
    </reaction>
</comment>
<dbReference type="Gene3D" id="1.10.260.50">
    <property type="match status" value="1"/>
</dbReference>
<dbReference type="InterPro" id="IPR016454">
    <property type="entry name" value="Cysteine_dSase"/>
</dbReference>
<keyword evidence="5" id="KW-0663">Pyridoxal phosphate</keyword>
<keyword evidence="3" id="KW-0808">Transferase</keyword>
<evidence type="ECO:0000256" key="4">
    <source>
        <dbReference type="ARBA" id="ARBA00022723"/>
    </source>
</evidence>
<dbReference type="PANTHER" id="PTHR11601">
    <property type="entry name" value="CYSTEINE DESULFURYLASE FAMILY MEMBER"/>
    <property type="match status" value="1"/>
</dbReference>
<feature type="compositionally biased region" description="Low complexity" evidence="9">
    <location>
        <begin position="8"/>
        <end position="21"/>
    </location>
</feature>
<reference evidence="11 12" key="1">
    <citation type="submission" date="2018-09" db="EMBL/GenBank/DDBJ databases">
        <title>Comparative genomics of Leucobacter spp.</title>
        <authorList>
            <person name="Reis A.C."/>
            <person name="Kolvenbach B.A."/>
            <person name="Corvini P.F.X."/>
            <person name="Nunes O.C."/>
        </authorList>
    </citation>
    <scope>NUCLEOTIDE SEQUENCE [LARGE SCALE GENOMIC DNA]</scope>
    <source>
        <strain evidence="11 12">TAN 31504</strain>
    </source>
</reference>
<accession>A0ABS1SEP6</accession>
<dbReference type="EMBL" id="QYAC01000001">
    <property type="protein sequence ID" value="MBL3677969.1"/>
    <property type="molecule type" value="Genomic_DNA"/>
</dbReference>
<evidence type="ECO:0000256" key="5">
    <source>
        <dbReference type="ARBA" id="ARBA00022898"/>
    </source>
</evidence>
<dbReference type="Gene3D" id="3.40.640.10">
    <property type="entry name" value="Type I PLP-dependent aspartate aminotransferase-like (Major domain)"/>
    <property type="match status" value="1"/>
</dbReference>
<keyword evidence="6" id="KW-0408">Iron</keyword>
<dbReference type="PIRSF" id="PIRSF005572">
    <property type="entry name" value="NifS"/>
    <property type="match status" value="1"/>
</dbReference>
<organism evidence="11 12">
    <name type="scientific">Leucobacter chromiireducens subsp. solipictus</name>
    <dbReference type="NCBI Taxonomy" id="398235"/>
    <lineage>
        <taxon>Bacteria</taxon>
        <taxon>Bacillati</taxon>
        <taxon>Actinomycetota</taxon>
        <taxon>Actinomycetes</taxon>
        <taxon>Micrococcales</taxon>
        <taxon>Microbacteriaceae</taxon>
        <taxon>Leucobacter</taxon>
    </lineage>
</organism>
<evidence type="ECO:0000256" key="7">
    <source>
        <dbReference type="ARBA" id="ARBA00023014"/>
    </source>
</evidence>
<evidence type="ECO:0000259" key="10">
    <source>
        <dbReference type="Pfam" id="PF00266"/>
    </source>
</evidence>
<evidence type="ECO:0000256" key="3">
    <source>
        <dbReference type="ARBA" id="ARBA00022679"/>
    </source>
</evidence>
<dbReference type="PANTHER" id="PTHR11601:SF34">
    <property type="entry name" value="CYSTEINE DESULFURASE"/>
    <property type="match status" value="1"/>
</dbReference>